<proteinExistence type="inferred from homology"/>
<evidence type="ECO:0000313" key="10">
    <source>
        <dbReference type="Proteomes" id="UP000298663"/>
    </source>
</evidence>
<evidence type="ECO:0000256" key="1">
    <source>
        <dbReference type="ARBA" id="ARBA00008764"/>
    </source>
</evidence>
<dbReference type="SMART" id="SM00020">
    <property type="entry name" value="Tryp_SPc"/>
    <property type="match status" value="1"/>
</dbReference>
<organism evidence="9 10">
    <name type="scientific">Steinernema carpocapsae</name>
    <name type="common">Entomopathogenic nematode</name>
    <dbReference type="NCBI Taxonomy" id="34508"/>
    <lineage>
        <taxon>Eukaryota</taxon>
        <taxon>Metazoa</taxon>
        <taxon>Ecdysozoa</taxon>
        <taxon>Nematoda</taxon>
        <taxon>Chromadorea</taxon>
        <taxon>Rhabditida</taxon>
        <taxon>Tylenchina</taxon>
        <taxon>Panagrolaimomorpha</taxon>
        <taxon>Strongyloidoidea</taxon>
        <taxon>Steinernematidae</taxon>
        <taxon>Steinernema</taxon>
    </lineage>
</organism>
<dbReference type="PRINTS" id="PR00839">
    <property type="entry name" value="V8PROTEASE"/>
</dbReference>
<dbReference type="EMBL" id="AZBU02000002">
    <property type="protein sequence ID" value="TKR96963.1"/>
    <property type="molecule type" value="Genomic_DNA"/>
</dbReference>
<dbReference type="GO" id="GO:0006508">
    <property type="term" value="P:proteolysis"/>
    <property type="evidence" value="ECO:0007669"/>
    <property type="project" value="UniProtKB-KW"/>
</dbReference>
<evidence type="ECO:0000256" key="4">
    <source>
        <dbReference type="ARBA" id="ARBA00022801"/>
    </source>
</evidence>
<evidence type="ECO:0000256" key="6">
    <source>
        <dbReference type="ARBA" id="ARBA00023157"/>
    </source>
</evidence>
<keyword evidence="5 7" id="KW-0720">Serine protease</keyword>
<dbReference type="STRING" id="34508.A0A4U5PKF7"/>
<dbReference type="InterPro" id="IPR043504">
    <property type="entry name" value="Peptidase_S1_PA_chymotrypsin"/>
</dbReference>
<dbReference type="InterPro" id="IPR009003">
    <property type="entry name" value="Peptidase_S1_PA"/>
</dbReference>
<comment type="caution">
    <text evidence="9">The sequence shown here is derived from an EMBL/GenBank/DDBJ whole genome shotgun (WGS) entry which is preliminary data.</text>
</comment>
<dbReference type="AlphaFoldDB" id="A0A4U5PKF7"/>
<keyword evidence="2 7" id="KW-0645">Protease</keyword>
<feature type="signal peptide" evidence="7">
    <location>
        <begin position="1"/>
        <end position="29"/>
    </location>
</feature>
<evidence type="ECO:0000256" key="5">
    <source>
        <dbReference type="ARBA" id="ARBA00022825"/>
    </source>
</evidence>
<dbReference type="InterPro" id="IPR001254">
    <property type="entry name" value="Trypsin_dom"/>
</dbReference>
<feature type="domain" description="Peptidase S1" evidence="8">
    <location>
        <begin position="34"/>
        <end position="270"/>
    </location>
</feature>
<dbReference type="SUPFAM" id="SSF50494">
    <property type="entry name" value="Trypsin-like serine proteases"/>
    <property type="match status" value="1"/>
</dbReference>
<keyword evidence="6" id="KW-1015">Disulfide bond</keyword>
<protein>
    <recommendedName>
        <fullName evidence="7">Serine protease</fullName>
        <ecNumber evidence="7">3.4.21.-</ecNumber>
    </recommendedName>
</protein>
<comment type="similarity">
    <text evidence="1 7">Belongs to the peptidase S1B family.</text>
</comment>
<dbReference type="PANTHER" id="PTHR24276">
    <property type="entry name" value="POLYSERASE-RELATED"/>
    <property type="match status" value="1"/>
</dbReference>
<dbReference type="InterPro" id="IPR050430">
    <property type="entry name" value="Peptidase_S1"/>
</dbReference>
<evidence type="ECO:0000256" key="2">
    <source>
        <dbReference type="ARBA" id="ARBA00022670"/>
    </source>
</evidence>
<dbReference type="EC" id="3.4.21.-" evidence="7"/>
<keyword evidence="3 7" id="KW-0732">Signal</keyword>
<dbReference type="InterPro" id="IPR008256">
    <property type="entry name" value="Peptidase_S1B"/>
</dbReference>
<dbReference type="OrthoDB" id="10059102at2759"/>
<dbReference type="GO" id="GO:0004252">
    <property type="term" value="F:serine-type endopeptidase activity"/>
    <property type="evidence" value="ECO:0007669"/>
    <property type="project" value="InterPro"/>
</dbReference>
<evidence type="ECO:0000256" key="3">
    <source>
        <dbReference type="ARBA" id="ARBA00022729"/>
    </source>
</evidence>
<gene>
    <name evidence="9" type="ORF">L596_010904</name>
</gene>
<dbReference type="Proteomes" id="UP000298663">
    <property type="component" value="Unassembled WGS sequence"/>
</dbReference>
<reference evidence="9 10" key="1">
    <citation type="journal article" date="2015" name="Genome Biol.">
        <title>Comparative genomics of Steinernema reveals deeply conserved gene regulatory networks.</title>
        <authorList>
            <person name="Dillman A.R."/>
            <person name="Macchietto M."/>
            <person name="Porter C.F."/>
            <person name="Rogers A."/>
            <person name="Williams B."/>
            <person name="Antoshechkin I."/>
            <person name="Lee M.M."/>
            <person name="Goodwin Z."/>
            <person name="Lu X."/>
            <person name="Lewis E.E."/>
            <person name="Goodrich-Blair H."/>
            <person name="Stock S.P."/>
            <person name="Adams B.J."/>
            <person name="Sternberg P.W."/>
            <person name="Mortazavi A."/>
        </authorList>
    </citation>
    <scope>NUCLEOTIDE SEQUENCE [LARGE SCALE GENOMIC DNA]</scope>
    <source>
        <strain evidence="9 10">ALL</strain>
    </source>
</reference>
<feature type="chain" id="PRO_5021042596" description="Serine protease" evidence="7">
    <location>
        <begin position="30"/>
        <end position="279"/>
    </location>
</feature>
<sequence>MRRWCLGMNKMKWFLSALFVLGCLHEALASCNFRFDGSDLSDGCFPSQVYFTDAALTHAQCTGTIILPNIVLTSAHCTIGWTPTKQTIFIGGGRPNPRRVYGGERWSRVKEFVKNPGFTEQECMDTKVNYCANDIAIVMLTENIYEPEFVSSPFNALRVKVRNALVAASTPKDGTAVFGAGYGFIEGIQRLRYTDGVLRSGMQCSDHPDRPSPNYICIDAASTGGDSGSGFFVRTVGGKKLIGITLVGGGKMTSFTEVSMYCGFIKTELKKWNIDFECL</sequence>
<evidence type="ECO:0000256" key="7">
    <source>
        <dbReference type="RuleBase" id="RU004296"/>
    </source>
</evidence>
<dbReference type="PROSITE" id="PS51257">
    <property type="entry name" value="PROKAR_LIPOPROTEIN"/>
    <property type="match status" value="1"/>
</dbReference>
<keyword evidence="10" id="KW-1185">Reference proteome</keyword>
<accession>A0A4U5PKF7</accession>
<keyword evidence="4 7" id="KW-0378">Hydrolase</keyword>
<name>A0A4U5PKF7_STECR</name>
<dbReference type="PROSITE" id="PS50240">
    <property type="entry name" value="TRYPSIN_DOM"/>
    <property type="match status" value="1"/>
</dbReference>
<evidence type="ECO:0000313" key="9">
    <source>
        <dbReference type="EMBL" id="TKR96963.1"/>
    </source>
</evidence>
<dbReference type="Pfam" id="PF00089">
    <property type="entry name" value="Trypsin"/>
    <property type="match status" value="1"/>
</dbReference>
<reference evidence="9 10" key="2">
    <citation type="journal article" date="2019" name="G3 (Bethesda)">
        <title>Hybrid Assembly of the Genome of the Entomopathogenic Nematode Steinernema carpocapsae Identifies the X-Chromosome.</title>
        <authorList>
            <person name="Serra L."/>
            <person name="Macchietto M."/>
            <person name="Macias-Munoz A."/>
            <person name="McGill C.J."/>
            <person name="Rodriguez I.M."/>
            <person name="Rodriguez B."/>
            <person name="Murad R."/>
            <person name="Mortazavi A."/>
        </authorList>
    </citation>
    <scope>NUCLEOTIDE SEQUENCE [LARGE SCALE GENOMIC DNA]</scope>
    <source>
        <strain evidence="9 10">ALL</strain>
    </source>
</reference>
<dbReference type="PANTHER" id="PTHR24276:SF98">
    <property type="entry name" value="FI18310P1-RELATED"/>
    <property type="match status" value="1"/>
</dbReference>
<dbReference type="Gene3D" id="2.40.10.10">
    <property type="entry name" value="Trypsin-like serine proteases"/>
    <property type="match status" value="1"/>
</dbReference>
<evidence type="ECO:0000259" key="8">
    <source>
        <dbReference type="PROSITE" id="PS50240"/>
    </source>
</evidence>